<keyword evidence="2" id="KW-0808">Transferase</keyword>
<dbReference type="PANTHER" id="PTHR43085:SF1">
    <property type="entry name" value="PSEUDOURIDINE KINASE-RELATED"/>
    <property type="match status" value="1"/>
</dbReference>
<gene>
    <name evidence="7" type="ORF">GCM10009851_24650</name>
</gene>
<comment type="similarity">
    <text evidence="1">Belongs to the carbohydrate kinase PfkB family.</text>
</comment>
<dbReference type="PROSITE" id="PS00584">
    <property type="entry name" value="PFKB_KINASES_2"/>
    <property type="match status" value="1"/>
</dbReference>
<evidence type="ECO:0000256" key="4">
    <source>
        <dbReference type="ARBA" id="ARBA00022777"/>
    </source>
</evidence>
<dbReference type="InterPro" id="IPR002173">
    <property type="entry name" value="Carboh/pur_kinase_PfkB_CS"/>
</dbReference>
<reference evidence="8" key="1">
    <citation type="journal article" date="2019" name="Int. J. Syst. Evol. Microbiol.">
        <title>The Global Catalogue of Microorganisms (GCM) 10K type strain sequencing project: providing services to taxonomists for standard genome sequencing and annotation.</title>
        <authorList>
            <consortium name="The Broad Institute Genomics Platform"/>
            <consortium name="The Broad Institute Genome Sequencing Center for Infectious Disease"/>
            <person name="Wu L."/>
            <person name="Ma J."/>
        </authorList>
    </citation>
    <scope>NUCLEOTIDE SEQUENCE [LARGE SCALE GENOMIC DNA]</scope>
    <source>
        <strain evidence="8">JCM 16117</strain>
    </source>
</reference>
<evidence type="ECO:0000256" key="3">
    <source>
        <dbReference type="ARBA" id="ARBA00022741"/>
    </source>
</evidence>
<keyword evidence="4 7" id="KW-0418">Kinase</keyword>
<dbReference type="RefSeq" id="WP_259481306.1">
    <property type="nucleotide sequence ID" value="NZ_BAAAQY010000007.1"/>
</dbReference>
<feature type="domain" description="Carbohydrate kinase PfkB" evidence="6">
    <location>
        <begin position="2"/>
        <end position="301"/>
    </location>
</feature>
<keyword evidence="8" id="KW-1185">Reference proteome</keyword>
<evidence type="ECO:0000313" key="8">
    <source>
        <dbReference type="Proteomes" id="UP001500929"/>
    </source>
</evidence>
<dbReference type="PANTHER" id="PTHR43085">
    <property type="entry name" value="HEXOKINASE FAMILY MEMBER"/>
    <property type="match status" value="1"/>
</dbReference>
<dbReference type="SUPFAM" id="SSF53613">
    <property type="entry name" value="Ribokinase-like"/>
    <property type="match status" value="1"/>
</dbReference>
<dbReference type="CDD" id="cd01167">
    <property type="entry name" value="bac_FRK"/>
    <property type="match status" value="1"/>
</dbReference>
<dbReference type="GO" id="GO:0016301">
    <property type="term" value="F:kinase activity"/>
    <property type="evidence" value="ECO:0007669"/>
    <property type="project" value="UniProtKB-KW"/>
</dbReference>
<dbReference type="EMBL" id="BAAAQY010000007">
    <property type="protein sequence ID" value="GAA2238636.1"/>
    <property type="molecule type" value="Genomic_DNA"/>
</dbReference>
<keyword evidence="3" id="KW-0547">Nucleotide-binding</keyword>
<evidence type="ECO:0000256" key="1">
    <source>
        <dbReference type="ARBA" id="ARBA00010688"/>
    </source>
</evidence>
<dbReference type="InterPro" id="IPR029056">
    <property type="entry name" value="Ribokinase-like"/>
</dbReference>
<name>A0ABP5QP70_9MICO</name>
<evidence type="ECO:0000313" key="7">
    <source>
        <dbReference type="EMBL" id="GAA2238636.1"/>
    </source>
</evidence>
<organism evidence="7 8">
    <name type="scientific">Herbiconiux moechotypicola</name>
    <dbReference type="NCBI Taxonomy" id="637393"/>
    <lineage>
        <taxon>Bacteria</taxon>
        <taxon>Bacillati</taxon>
        <taxon>Actinomycetota</taxon>
        <taxon>Actinomycetes</taxon>
        <taxon>Micrococcales</taxon>
        <taxon>Microbacteriaceae</taxon>
        <taxon>Herbiconiux</taxon>
    </lineage>
</organism>
<keyword evidence="5" id="KW-0067">ATP-binding</keyword>
<dbReference type="InterPro" id="IPR011611">
    <property type="entry name" value="PfkB_dom"/>
</dbReference>
<dbReference type="Pfam" id="PF00294">
    <property type="entry name" value="PfkB"/>
    <property type="match status" value="1"/>
</dbReference>
<proteinExistence type="inferred from homology"/>
<evidence type="ECO:0000259" key="6">
    <source>
        <dbReference type="Pfam" id="PF00294"/>
    </source>
</evidence>
<dbReference type="Gene3D" id="3.40.1190.20">
    <property type="match status" value="1"/>
</dbReference>
<comment type="caution">
    <text evidence="7">The sequence shown here is derived from an EMBL/GenBank/DDBJ whole genome shotgun (WGS) entry which is preliminary data.</text>
</comment>
<accession>A0ABP5QP70</accession>
<protein>
    <submittedName>
        <fullName evidence="7">Carbohydrate kinase</fullName>
    </submittedName>
</protein>
<dbReference type="InterPro" id="IPR050306">
    <property type="entry name" value="PfkB_Carbo_kinase"/>
</dbReference>
<sequence>MIVALGEALIDLIQRPDGLFEARVGGGPLNTAVTIARLGGAVEFAGRVSSDAFGTRILERLRSDGVGTTLIAGAAQPTTLSVATLSDTGGADYSFYLQGTADWQWTSAELGRVAELQPAALHVGSLSAAIEPGSALIETLQRELATTTLISYDMNLRPGLGLAVARERDRVERQVRLAHIVKASDDDIAWLHPGVDPFLTAASWTAPERAVVVTTGAAGAAVLLHGGHRIDVPGVPVEVADTIGAGDSFCGGLLVALDRAGFLADGSRGIRGMTSAAWTTALSFAMRVAALTCTRVGAEPPTLRELDDFAVAVAGVS</sequence>
<evidence type="ECO:0000256" key="2">
    <source>
        <dbReference type="ARBA" id="ARBA00022679"/>
    </source>
</evidence>
<evidence type="ECO:0000256" key="5">
    <source>
        <dbReference type="ARBA" id="ARBA00022840"/>
    </source>
</evidence>
<dbReference type="Proteomes" id="UP001500929">
    <property type="component" value="Unassembled WGS sequence"/>
</dbReference>